<dbReference type="FunFam" id="3.40.50.2000:FF:000007">
    <property type="entry name" value="Trehalose-6-phosphate synthase"/>
    <property type="match status" value="1"/>
</dbReference>
<dbReference type="InParanoid" id="A0A1X2HF48"/>
<protein>
    <recommendedName>
        <fullName evidence="4">alpha,alpha-trehalose-phosphate synthase (UDP-forming)</fullName>
        <ecNumber evidence="4">2.4.1.15</ecNumber>
    </recommendedName>
    <alternativeName>
        <fullName evidence="8">UDP-glucose-glucosephosphate glucosyltransferase</fullName>
    </alternativeName>
</protein>
<reference evidence="10 11" key="1">
    <citation type="submission" date="2016-07" db="EMBL/GenBank/DDBJ databases">
        <title>Pervasive Adenine N6-methylation of Active Genes in Fungi.</title>
        <authorList>
            <consortium name="DOE Joint Genome Institute"/>
            <person name="Mondo S.J."/>
            <person name="Dannebaum R.O."/>
            <person name="Kuo R.C."/>
            <person name="Labutti K."/>
            <person name="Haridas S."/>
            <person name="Kuo A."/>
            <person name="Salamov A."/>
            <person name="Ahrendt S.R."/>
            <person name="Lipzen A."/>
            <person name="Sullivan W."/>
            <person name="Andreopoulos W.B."/>
            <person name="Clum A."/>
            <person name="Lindquist E."/>
            <person name="Daum C."/>
            <person name="Ramamoorthy G.K."/>
            <person name="Gryganskyi A."/>
            <person name="Culley D."/>
            <person name="Magnuson J.K."/>
            <person name="James T.Y."/>
            <person name="O'Malley M.A."/>
            <person name="Stajich J.E."/>
            <person name="Spatafora J.W."/>
            <person name="Visel A."/>
            <person name="Grigoriev I.V."/>
        </authorList>
    </citation>
    <scope>NUCLEOTIDE SEQUENCE [LARGE SCALE GENOMIC DNA]</scope>
    <source>
        <strain evidence="10 11">NRRL 2496</strain>
    </source>
</reference>
<accession>A0A1X2HF48</accession>
<organism evidence="10 11">
    <name type="scientific">Syncephalastrum racemosum</name>
    <name type="common">Filamentous fungus</name>
    <dbReference type="NCBI Taxonomy" id="13706"/>
    <lineage>
        <taxon>Eukaryota</taxon>
        <taxon>Fungi</taxon>
        <taxon>Fungi incertae sedis</taxon>
        <taxon>Mucoromycota</taxon>
        <taxon>Mucoromycotina</taxon>
        <taxon>Mucoromycetes</taxon>
        <taxon>Mucorales</taxon>
        <taxon>Syncephalastraceae</taxon>
        <taxon>Syncephalastrum</taxon>
    </lineage>
</organism>
<evidence type="ECO:0000313" key="10">
    <source>
        <dbReference type="EMBL" id="ORY97583.1"/>
    </source>
</evidence>
<dbReference type="EMBL" id="MCGN01000004">
    <property type="protein sequence ID" value="ORY97583.1"/>
    <property type="molecule type" value="Genomic_DNA"/>
</dbReference>
<dbReference type="FunFam" id="3.30.70.1020:FF:000001">
    <property type="entry name" value="Alpha,alpha-trehalose-phosphate synthase [UDP-forming] 1"/>
    <property type="match status" value="1"/>
</dbReference>
<dbReference type="SUPFAM" id="SSF53756">
    <property type="entry name" value="UDP-Glycosyltransferase/glycogen phosphorylase"/>
    <property type="match status" value="1"/>
</dbReference>
<evidence type="ECO:0000256" key="3">
    <source>
        <dbReference type="ARBA" id="ARBA00008799"/>
    </source>
</evidence>
<dbReference type="Gene3D" id="3.40.50.2000">
    <property type="entry name" value="Glycogen Phosphorylase B"/>
    <property type="match status" value="2"/>
</dbReference>
<dbReference type="STRING" id="13706.A0A1X2HF48"/>
<dbReference type="NCBIfam" id="NF011071">
    <property type="entry name" value="PRK14501.1"/>
    <property type="match status" value="1"/>
</dbReference>
<evidence type="ECO:0000256" key="1">
    <source>
        <dbReference type="ARBA" id="ARBA00005409"/>
    </source>
</evidence>
<dbReference type="NCBIfam" id="TIGR02400">
    <property type="entry name" value="trehalose_OtsA"/>
    <property type="match status" value="1"/>
</dbReference>
<comment type="catalytic activity">
    <reaction evidence="9">
        <text>D-glucose 6-phosphate + UDP-alpha-D-glucose = alpha,alpha-trehalose 6-phosphate + UDP + H(+)</text>
        <dbReference type="Rhea" id="RHEA:18889"/>
        <dbReference type="ChEBI" id="CHEBI:15378"/>
        <dbReference type="ChEBI" id="CHEBI:58223"/>
        <dbReference type="ChEBI" id="CHEBI:58429"/>
        <dbReference type="ChEBI" id="CHEBI:58885"/>
        <dbReference type="ChEBI" id="CHEBI:61548"/>
        <dbReference type="EC" id="2.4.1.15"/>
    </reaction>
</comment>
<comment type="similarity">
    <text evidence="1">In the N-terminal section; belongs to the glycosyltransferase 20 family.</text>
</comment>
<keyword evidence="5" id="KW-0328">Glycosyltransferase</keyword>
<dbReference type="InterPro" id="IPR003337">
    <property type="entry name" value="Trehalose_PPase"/>
</dbReference>
<evidence type="ECO:0000256" key="5">
    <source>
        <dbReference type="ARBA" id="ARBA00022676"/>
    </source>
</evidence>
<proteinExistence type="inferred from homology"/>
<dbReference type="Pfam" id="PF00982">
    <property type="entry name" value="Glyco_transf_20"/>
    <property type="match status" value="1"/>
</dbReference>
<dbReference type="Gene3D" id="3.40.50.1000">
    <property type="entry name" value="HAD superfamily/HAD-like"/>
    <property type="match status" value="1"/>
</dbReference>
<dbReference type="OrthoDB" id="755951at2759"/>
<dbReference type="GO" id="GO:0005992">
    <property type="term" value="P:trehalose biosynthetic process"/>
    <property type="evidence" value="ECO:0007669"/>
    <property type="project" value="InterPro"/>
</dbReference>
<dbReference type="InterPro" id="IPR036412">
    <property type="entry name" value="HAD-like_sf"/>
</dbReference>
<gene>
    <name evidence="10" type="ORF">BCR43DRAFT_490007</name>
</gene>
<sequence>MADNNKGLRLLVVSNRLPVSVSKDPSTSQYNFKMSSGGLVAALSGLKKSMSFTWIGWPGLDIPTEDREHVEERLLKETSTMPVFVDHELADLHYNGFSNSILWPLFHYHPGEISFNEEWWEGYQRVNQQFADALDRIVEDGDLVWIQDYHLMLLPAMLRKKTKKDIKIGWFLHTPFPSSEIYRILPVRKEILLGVLESDLLGFHTYDYARHFLSSCTRILGLSTMPNGVEFEGRYIHVGTFPIGIDPEKFTDNLKEEKVQNRIAQLKNRFGDCKLIVGVDRLDYIKGVPQKMHAMEVFLSQHPEWVGKVVLVQLAIPSREDVEEYQHLRITINELVGRINGQYGTVEFVPIHFMHRSIPFDELTALYAASDVCLVSSTRDGMNLVSYEYIAAQQNNHGVLILSEFAGAAQSLNGSIIVNPWNTEELANAIYEAVTMPDDVRKTNHQKLYRYVTKYTASYWGLSFVNELRRISEEFGQRMSIPELDFKDVQTKYKQAKNKKLILLDYDGTLTTTHKLPEFAKPSQTVLDHLKTLASQPDTYVYILSGRGRKHLDAWFDSTGVGLSAEHGCFYKHPASIRDKVSPSKSSTDGKLIKEEDGKWYCLVEQIDPSWKETIRPLFQHYTERTPGSFIEEKEINLTWHYRNADPEFGSWQATELQVNLEKLLSHMALSIVLGNKTLELRPSSIDKSTAVRSILKDLGLPSIDYILCIGDGKTDEVVFSFLNDIPQAITSTVGKKQTEAHYYIPTVDMVNNLVEELGRQ</sequence>
<dbReference type="NCBIfam" id="TIGR00685">
    <property type="entry name" value="T6PP"/>
    <property type="match status" value="1"/>
</dbReference>
<dbReference type="PANTHER" id="PTHR10788">
    <property type="entry name" value="TREHALOSE-6-PHOSPHATE SYNTHASE"/>
    <property type="match status" value="1"/>
</dbReference>
<dbReference type="CDD" id="cd01627">
    <property type="entry name" value="HAD_TPP"/>
    <property type="match status" value="1"/>
</dbReference>
<dbReference type="InterPro" id="IPR001830">
    <property type="entry name" value="Glyco_trans_20"/>
</dbReference>
<dbReference type="GO" id="GO:0004805">
    <property type="term" value="F:trehalose-phosphatase activity"/>
    <property type="evidence" value="ECO:0007669"/>
    <property type="project" value="TreeGrafter"/>
</dbReference>
<comment type="pathway">
    <text evidence="7">Carbohydrate biosynthesis.</text>
</comment>
<comment type="similarity">
    <text evidence="2">In the C-terminal section; belongs to the trehalose phosphatase family.</text>
</comment>
<dbReference type="CDD" id="cd03788">
    <property type="entry name" value="GT20_TPS"/>
    <property type="match status" value="1"/>
</dbReference>
<evidence type="ECO:0000256" key="2">
    <source>
        <dbReference type="ARBA" id="ARBA00006330"/>
    </source>
</evidence>
<evidence type="ECO:0000256" key="8">
    <source>
        <dbReference type="ARBA" id="ARBA00029654"/>
    </source>
</evidence>
<dbReference type="SUPFAM" id="SSF56784">
    <property type="entry name" value="HAD-like"/>
    <property type="match status" value="1"/>
</dbReference>
<dbReference type="OMA" id="QTEAHYY"/>
<evidence type="ECO:0000256" key="9">
    <source>
        <dbReference type="ARBA" id="ARBA00048039"/>
    </source>
</evidence>
<dbReference type="InterPro" id="IPR012766">
    <property type="entry name" value="Trehalose_OtsA"/>
</dbReference>
<dbReference type="GO" id="GO:0003825">
    <property type="term" value="F:alpha,alpha-trehalose-phosphate synthase (UDP-forming) activity"/>
    <property type="evidence" value="ECO:0007669"/>
    <property type="project" value="UniProtKB-EC"/>
</dbReference>
<evidence type="ECO:0000313" key="11">
    <source>
        <dbReference type="Proteomes" id="UP000242180"/>
    </source>
</evidence>
<comment type="caution">
    <text evidence="10">The sequence shown here is derived from an EMBL/GenBank/DDBJ whole genome shotgun (WGS) entry which is preliminary data.</text>
</comment>
<evidence type="ECO:0000256" key="7">
    <source>
        <dbReference type="ARBA" id="ARBA00024331"/>
    </source>
</evidence>
<dbReference type="Gene3D" id="3.30.70.1020">
    <property type="entry name" value="Trehalose-6-phosphate phosphatase related protein, domain 2"/>
    <property type="match status" value="1"/>
</dbReference>
<keyword evidence="6 10" id="KW-0808">Transferase</keyword>
<dbReference type="Proteomes" id="UP000242180">
    <property type="component" value="Unassembled WGS sequence"/>
</dbReference>
<dbReference type="NCBIfam" id="TIGR01484">
    <property type="entry name" value="HAD-SF-IIB"/>
    <property type="match status" value="1"/>
</dbReference>
<keyword evidence="11" id="KW-1185">Reference proteome</keyword>
<dbReference type="GO" id="GO:0005829">
    <property type="term" value="C:cytosol"/>
    <property type="evidence" value="ECO:0007669"/>
    <property type="project" value="TreeGrafter"/>
</dbReference>
<dbReference type="EC" id="2.4.1.15" evidence="4"/>
<dbReference type="InterPro" id="IPR006379">
    <property type="entry name" value="HAD-SF_hydro_IIB"/>
</dbReference>
<dbReference type="InterPro" id="IPR023214">
    <property type="entry name" value="HAD_sf"/>
</dbReference>
<name>A0A1X2HF48_SYNRA</name>
<dbReference type="AlphaFoldDB" id="A0A1X2HF48"/>
<dbReference type="GO" id="GO:0005946">
    <property type="term" value="C:alpha,alpha-trehalose-phosphate synthase complex (UDP-forming)"/>
    <property type="evidence" value="ECO:0007669"/>
    <property type="project" value="TreeGrafter"/>
</dbReference>
<evidence type="ECO:0000256" key="4">
    <source>
        <dbReference type="ARBA" id="ARBA00012538"/>
    </source>
</evidence>
<comment type="similarity">
    <text evidence="3">Belongs to the glycosyltransferase 20 family.</text>
</comment>
<dbReference type="Pfam" id="PF02358">
    <property type="entry name" value="Trehalose_PPase"/>
    <property type="match status" value="1"/>
</dbReference>
<dbReference type="FunFam" id="3.40.50.2000:FF:000035">
    <property type="entry name" value="Trehalose-6-phosphate synthase"/>
    <property type="match status" value="1"/>
</dbReference>
<dbReference type="PANTHER" id="PTHR10788:SF106">
    <property type="entry name" value="BCDNA.GH08860"/>
    <property type="match status" value="1"/>
</dbReference>
<dbReference type="FunCoup" id="A0A1X2HF48">
    <property type="interactions" value="118"/>
</dbReference>
<evidence type="ECO:0000256" key="6">
    <source>
        <dbReference type="ARBA" id="ARBA00022679"/>
    </source>
</evidence>